<feature type="domain" description="PTM/DIR17-like Tudor" evidence="1">
    <location>
        <begin position="59"/>
        <end position="106"/>
    </location>
</feature>
<sequence length="183" mass="20874">MDYTSRQEAVFELPGEPAIVVNGLPPLPPDCVNLVPCSAITDTVELHRYEGCFSQWLEGREVQKLFGDQLYIGKVAKYDEDTHWYKVVYEDGDSEDLEWNELKDILLPLDINIPLKTLTMSIMKKTNLDLMYNIPLKTTQPATTNITKKTHSKLLQKTTKTQQSQARYDYGTTVEEGIDQRSG</sequence>
<organism evidence="3 4">
    <name type="scientific">Cuscuta epithymum</name>
    <dbReference type="NCBI Taxonomy" id="186058"/>
    <lineage>
        <taxon>Eukaryota</taxon>
        <taxon>Viridiplantae</taxon>
        <taxon>Streptophyta</taxon>
        <taxon>Embryophyta</taxon>
        <taxon>Tracheophyta</taxon>
        <taxon>Spermatophyta</taxon>
        <taxon>Magnoliopsida</taxon>
        <taxon>eudicotyledons</taxon>
        <taxon>Gunneridae</taxon>
        <taxon>Pentapetalae</taxon>
        <taxon>asterids</taxon>
        <taxon>lamiids</taxon>
        <taxon>Solanales</taxon>
        <taxon>Convolvulaceae</taxon>
        <taxon>Cuscuteae</taxon>
        <taxon>Cuscuta</taxon>
        <taxon>Cuscuta subgen. Cuscuta</taxon>
    </lineage>
</organism>
<evidence type="ECO:0000313" key="2">
    <source>
        <dbReference type="EMBL" id="CAH9078296.1"/>
    </source>
</evidence>
<reference evidence="3" key="1">
    <citation type="submission" date="2022-07" db="EMBL/GenBank/DDBJ databases">
        <authorList>
            <person name="Macas J."/>
            <person name="Novak P."/>
            <person name="Neumann P."/>
        </authorList>
    </citation>
    <scope>NUCLEOTIDE SEQUENCE</scope>
</reference>
<gene>
    <name evidence="3" type="ORF">CEPIT_LOCUS24920</name>
    <name evidence="2" type="ORF">CEPIT_LOCUS6509</name>
</gene>
<dbReference type="CDD" id="cd20401">
    <property type="entry name" value="Tudor_AtPTM-like"/>
    <property type="match status" value="1"/>
</dbReference>
<dbReference type="InterPro" id="IPR047365">
    <property type="entry name" value="Tudor_AtPTM-like"/>
</dbReference>
<evidence type="ECO:0000313" key="4">
    <source>
        <dbReference type="Proteomes" id="UP001152523"/>
    </source>
</evidence>
<dbReference type="EMBL" id="CAMAPF010000031">
    <property type="protein sequence ID" value="CAH9078296.1"/>
    <property type="molecule type" value="Genomic_DNA"/>
</dbReference>
<keyword evidence="4" id="KW-1185">Reference proteome</keyword>
<dbReference type="Pfam" id="PF21743">
    <property type="entry name" value="PTM_DIR17_Tudor"/>
    <property type="match status" value="1"/>
</dbReference>
<proteinExistence type="predicted"/>
<name>A0AAV0EK02_9ASTE</name>
<dbReference type="PANTHER" id="PTHR37384:SF1">
    <property type="entry name" value="OS01G0835600 PROTEIN"/>
    <property type="match status" value="1"/>
</dbReference>
<accession>A0AAV0EK02</accession>
<evidence type="ECO:0000259" key="1">
    <source>
        <dbReference type="Pfam" id="PF21743"/>
    </source>
</evidence>
<protein>
    <recommendedName>
        <fullName evidence="1">PTM/DIR17-like Tudor domain-containing protein</fullName>
    </recommendedName>
</protein>
<dbReference type="AlphaFoldDB" id="A0AAV0EK02"/>
<dbReference type="Gene3D" id="2.30.30.140">
    <property type="match status" value="1"/>
</dbReference>
<dbReference type="PANTHER" id="PTHR37384">
    <property type="entry name" value="OS01G0835600 PROTEIN"/>
    <property type="match status" value="1"/>
</dbReference>
<dbReference type="EMBL" id="CAMAPF010000928">
    <property type="protein sequence ID" value="CAH9123053.1"/>
    <property type="molecule type" value="Genomic_DNA"/>
</dbReference>
<evidence type="ECO:0000313" key="3">
    <source>
        <dbReference type="EMBL" id="CAH9123053.1"/>
    </source>
</evidence>
<dbReference type="Proteomes" id="UP001152523">
    <property type="component" value="Unassembled WGS sequence"/>
</dbReference>
<comment type="caution">
    <text evidence="3">The sequence shown here is derived from an EMBL/GenBank/DDBJ whole genome shotgun (WGS) entry which is preliminary data.</text>
</comment>